<proteinExistence type="predicted"/>
<name>E9HHK1_DAPPU</name>
<dbReference type="InParanoid" id="E9HHK1"/>
<dbReference type="KEGG" id="dpx:DAPPUDRAFT_329768"/>
<dbReference type="eggNOG" id="ENOG502RTCG">
    <property type="taxonomic scope" value="Eukaryota"/>
</dbReference>
<dbReference type="HOGENOM" id="CLU_1519379_0_0_1"/>
<keyword evidence="2" id="KW-1185">Reference proteome</keyword>
<accession>E9HHK1</accession>
<dbReference type="GO" id="GO:0010468">
    <property type="term" value="P:regulation of gene expression"/>
    <property type="evidence" value="ECO:0000318"/>
    <property type="project" value="GO_Central"/>
</dbReference>
<dbReference type="PhylomeDB" id="E9HHK1"/>
<dbReference type="AlphaFoldDB" id="E9HHK1"/>
<evidence type="ECO:0000313" key="2">
    <source>
        <dbReference type="Proteomes" id="UP000000305"/>
    </source>
</evidence>
<sequence length="177" mass="20316">MENFFRSIPGIGQYFGGVSRQKLLFVPDADNEPDVDHEISEPALFRFLLNEETTEDIKRAEQAEMPDMLNVLKDSDKESKTIERVDSKEVQAVLPDMLSILKDINKESKITEFETHQCSIGSRGNAIKVFHVFIVFKTTCETDGDYWWSLEKNRDYIALQLLGRTYQSAHLLPSPLD</sequence>
<organism evidence="1 2">
    <name type="scientific">Daphnia pulex</name>
    <name type="common">Water flea</name>
    <dbReference type="NCBI Taxonomy" id="6669"/>
    <lineage>
        <taxon>Eukaryota</taxon>
        <taxon>Metazoa</taxon>
        <taxon>Ecdysozoa</taxon>
        <taxon>Arthropoda</taxon>
        <taxon>Crustacea</taxon>
        <taxon>Branchiopoda</taxon>
        <taxon>Diplostraca</taxon>
        <taxon>Cladocera</taxon>
        <taxon>Anomopoda</taxon>
        <taxon>Daphniidae</taxon>
        <taxon>Daphnia</taxon>
    </lineage>
</organism>
<reference evidence="1 2" key="1">
    <citation type="journal article" date="2011" name="Science">
        <title>The ecoresponsive genome of Daphnia pulex.</title>
        <authorList>
            <person name="Colbourne J.K."/>
            <person name="Pfrender M.E."/>
            <person name="Gilbert D."/>
            <person name="Thomas W.K."/>
            <person name="Tucker A."/>
            <person name="Oakley T.H."/>
            <person name="Tokishita S."/>
            <person name="Aerts A."/>
            <person name="Arnold G.J."/>
            <person name="Basu M.K."/>
            <person name="Bauer D.J."/>
            <person name="Caceres C.E."/>
            <person name="Carmel L."/>
            <person name="Casola C."/>
            <person name="Choi J.H."/>
            <person name="Detter J.C."/>
            <person name="Dong Q."/>
            <person name="Dusheyko S."/>
            <person name="Eads B.D."/>
            <person name="Frohlich T."/>
            <person name="Geiler-Samerotte K.A."/>
            <person name="Gerlach D."/>
            <person name="Hatcher P."/>
            <person name="Jogdeo S."/>
            <person name="Krijgsveld J."/>
            <person name="Kriventseva E.V."/>
            <person name="Kultz D."/>
            <person name="Laforsch C."/>
            <person name="Lindquist E."/>
            <person name="Lopez J."/>
            <person name="Manak J.R."/>
            <person name="Muller J."/>
            <person name="Pangilinan J."/>
            <person name="Patwardhan R.P."/>
            <person name="Pitluck S."/>
            <person name="Pritham E.J."/>
            <person name="Rechtsteiner A."/>
            <person name="Rho M."/>
            <person name="Rogozin I.B."/>
            <person name="Sakarya O."/>
            <person name="Salamov A."/>
            <person name="Schaack S."/>
            <person name="Shapiro H."/>
            <person name="Shiga Y."/>
            <person name="Skalitzky C."/>
            <person name="Smith Z."/>
            <person name="Souvorov A."/>
            <person name="Sung W."/>
            <person name="Tang Z."/>
            <person name="Tsuchiya D."/>
            <person name="Tu H."/>
            <person name="Vos H."/>
            <person name="Wang M."/>
            <person name="Wolf Y.I."/>
            <person name="Yamagata H."/>
            <person name="Yamada T."/>
            <person name="Ye Y."/>
            <person name="Shaw J.R."/>
            <person name="Andrews J."/>
            <person name="Crease T.J."/>
            <person name="Tang H."/>
            <person name="Lucas S.M."/>
            <person name="Robertson H.M."/>
            <person name="Bork P."/>
            <person name="Koonin E.V."/>
            <person name="Zdobnov E.M."/>
            <person name="Grigoriev I.V."/>
            <person name="Lynch M."/>
            <person name="Boore J.L."/>
        </authorList>
    </citation>
    <scope>NUCLEOTIDE SEQUENCE [LARGE SCALE GENOMIC DNA]</scope>
</reference>
<dbReference type="GO" id="GO:0005634">
    <property type="term" value="C:nucleus"/>
    <property type="evidence" value="ECO:0000318"/>
    <property type="project" value="GO_Central"/>
</dbReference>
<protein>
    <submittedName>
        <fullName evidence="1">Uncharacterized protein</fullName>
    </submittedName>
</protein>
<dbReference type="OrthoDB" id="6398543at2759"/>
<evidence type="ECO:0000313" key="1">
    <source>
        <dbReference type="EMBL" id="EFX68803.1"/>
    </source>
</evidence>
<dbReference type="EMBL" id="GL732648">
    <property type="protein sequence ID" value="EFX68803.1"/>
    <property type="molecule type" value="Genomic_DNA"/>
</dbReference>
<gene>
    <name evidence="1" type="ORF">DAPPUDRAFT_329768</name>
</gene>
<dbReference type="Proteomes" id="UP000000305">
    <property type="component" value="Unassembled WGS sequence"/>
</dbReference>